<dbReference type="Proteomes" id="UP000199068">
    <property type="component" value="Unassembled WGS sequence"/>
</dbReference>
<dbReference type="GO" id="GO:0008270">
    <property type="term" value="F:zinc ion binding"/>
    <property type="evidence" value="ECO:0007669"/>
    <property type="project" value="UniProtKB-KW"/>
</dbReference>
<dbReference type="InterPro" id="IPR001650">
    <property type="entry name" value="Helicase_C-like"/>
</dbReference>
<name>A0A1G9IGU3_9FIRM</name>
<dbReference type="FunFam" id="3.40.50.10810:FF:000054">
    <property type="entry name" value="Helicase, Snf2 family"/>
    <property type="match status" value="1"/>
</dbReference>
<feature type="domain" description="SWIM-type" evidence="3">
    <location>
        <begin position="60"/>
        <end position="104"/>
    </location>
</feature>
<organism evidence="6 7">
    <name type="scientific">Romboutsia lituseburensis DSM 797</name>
    <dbReference type="NCBI Taxonomy" id="1121325"/>
    <lineage>
        <taxon>Bacteria</taxon>
        <taxon>Bacillati</taxon>
        <taxon>Bacillota</taxon>
        <taxon>Clostridia</taxon>
        <taxon>Peptostreptococcales</taxon>
        <taxon>Peptostreptococcaceae</taxon>
        <taxon>Romboutsia</taxon>
    </lineage>
</organism>
<keyword evidence="1" id="KW-0378">Hydrolase</keyword>
<dbReference type="FunFam" id="3.40.50.300:FF:000533">
    <property type="entry name" value="Helicase, Snf2 family"/>
    <property type="match status" value="1"/>
</dbReference>
<keyword evidence="2" id="KW-0863">Zinc-finger</keyword>
<dbReference type="CDD" id="cd18012">
    <property type="entry name" value="DEXQc_arch_SWI2_SNF2"/>
    <property type="match status" value="1"/>
</dbReference>
<feature type="domain" description="Helicase C-terminal" evidence="5">
    <location>
        <begin position="887"/>
        <end position="1047"/>
    </location>
</feature>
<dbReference type="AlphaFoldDB" id="A0A1G9IGU3"/>
<dbReference type="InterPro" id="IPR038718">
    <property type="entry name" value="SNF2-like_sf"/>
</dbReference>
<accession>A0A1G9IGU3</accession>
<dbReference type="InterPro" id="IPR013663">
    <property type="entry name" value="Helicase_SWF/SNF/SWI_bac"/>
</dbReference>
<dbReference type="InterPro" id="IPR007527">
    <property type="entry name" value="Znf_SWIM"/>
</dbReference>
<dbReference type="PROSITE" id="PS51194">
    <property type="entry name" value="HELICASE_CTER"/>
    <property type="match status" value="1"/>
</dbReference>
<dbReference type="Gene3D" id="3.40.50.10810">
    <property type="entry name" value="Tandem AAA-ATPase domain"/>
    <property type="match status" value="1"/>
</dbReference>
<dbReference type="InterPro" id="IPR027417">
    <property type="entry name" value="P-loop_NTPase"/>
</dbReference>
<dbReference type="InterPro" id="IPR014001">
    <property type="entry name" value="Helicase_ATP-bd"/>
</dbReference>
<evidence type="ECO:0000256" key="1">
    <source>
        <dbReference type="ARBA" id="ARBA00022801"/>
    </source>
</evidence>
<dbReference type="EMBL" id="FNGW01000001">
    <property type="protein sequence ID" value="SDL24441.1"/>
    <property type="molecule type" value="Genomic_DNA"/>
</dbReference>
<keyword evidence="2" id="KW-0479">Metal-binding</keyword>
<protein>
    <submittedName>
        <fullName evidence="6">Superfamily II DNA or RNA helicase, SNF2 family</fullName>
    </submittedName>
</protein>
<dbReference type="PROSITE" id="PS51192">
    <property type="entry name" value="HELICASE_ATP_BIND_1"/>
    <property type="match status" value="1"/>
</dbReference>
<feature type="domain" description="Helicase ATP-binding" evidence="4">
    <location>
        <begin position="612"/>
        <end position="771"/>
    </location>
</feature>
<keyword evidence="6" id="KW-0347">Helicase</keyword>
<reference evidence="6 7" key="1">
    <citation type="submission" date="2016-10" db="EMBL/GenBank/DDBJ databases">
        <authorList>
            <person name="de Groot N.N."/>
        </authorList>
    </citation>
    <scope>NUCLEOTIDE SEQUENCE [LARGE SCALE GENOMIC DNA]</scope>
    <source>
        <strain evidence="6 7">DSM 797</strain>
    </source>
</reference>
<dbReference type="Pfam" id="PF08455">
    <property type="entry name" value="SNF2_assoc"/>
    <property type="match status" value="1"/>
</dbReference>
<dbReference type="Pfam" id="PF00271">
    <property type="entry name" value="Helicase_C"/>
    <property type="match status" value="1"/>
</dbReference>
<dbReference type="PANTHER" id="PTHR10799">
    <property type="entry name" value="SNF2/RAD54 HELICASE FAMILY"/>
    <property type="match status" value="1"/>
</dbReference>
<evidence type="ECO:0000259" key="3">
    <source>
        <dbReference type="PROSITE" id="PS50966"/>
    </source>
</evidence>
<evidence type="ECO:0000259" key="4">
    <source>
        <dbReference type="PROSITE" id="PS51192"/>
    </source>
</evidence>
<dbReference type="RefSeq" id="WP_092722055.1">
    <property type="nucleotide sequence ID" value="NZ_FNGW01000001.1"/>
</dbReference>
<dbReference type="CDD" id="cd18793">
    <property type="entry name" value="SF2_C_SNF"/>
    <property type="match status" value="1"/>
</dbReference>
<keyword evidence="6" id="KW-0067">ATP-binding</keyword>
<evidence type="ECO:0000259" key="5">
    <source>
        <dbReference type="PROSITE" id="PS51194"/>
    </source>
</evidence>
<gene>
    <name evidence="6" type="ORF">SAMN04515677_101247</name>
</gene>
<dbReference type="GO" id="GO:0016787">
    <property type="term" value="F:hydrolase activity"/>
    <property type="evidence" value="ECO:0007669"/>
    <property type="project" value="UniProtKB-KW"/>
</dbReference>
<evidence type="ECO:0000256" key="2">
    <source>
        <dbReference type="PROSITE-ProRule" id="PRU00325"/>
    </source>
</evidence>
<dbReference type="SMART" id="SM00490">
    <property type="entry name" value="HELICc"/>
    <property type="match status" value="1"/>
</dbReference>
<evidence type="ECO:0000313" key="7">
    <source>
        <dbReference type="Proteomes" id="UP000199068"/>
    </source>
</evidence>
<dbReference type="SMART" id="SM00487">
    <property type="entry name" value="DEXDc"/>
    <property type="match status" value="1"/>
</dbReference>
<dbReference type="GO" id="GO:0005524">
    <property type="term" value="F:ATP binding"/>
    <property type="evidence" value="ECO:0007669"/>
    <property type="project" value="InterPro"/>
</dbReference>
<dbReference type="GO" id="GO:0004386">
    <property type="term" value="F:helicase activity"/>
    <property type="evidence" value="ECO:0007669"/>
    <property type="project" value="UniProtKB-KW"/>
</dbReference>
<keyword evidence="6" id="KW-0547">Nucleotide-binding</keyword>
<dbReference type="InterPro" id="IPR000330">
    <property type="entry name" value="SNF2_N"/>
</dbReference>
<proteinExistence type="predicted"/>
<dbReference type="PROSITE" id="PS50966">
    <property type="entry name" value="ZF_SWIM"/>
    <property type="match status" value="1"/>
</dbReference>
<keyword evidence="2" id="KW-0862">Zinc</keyword>
<dbReference type="Pfam" id="PF00176">
    <property type="entry name" value="SNF2-rel_dom"/>
    <property type="match status" value="1"/>
</dbReference>
<sequence length="1053" mass="121780">MDFKLIQDLIKSRTDTSRWVRGIKYFNRRLVDHVTFNTSESILSFEGICESEYYNEVYPTYVAIDINDMKIISTRCTCEDFRAKSLTDSYFICKHIAATSIYGIQLAKRDYATGLVTKITEKESLVVVPSQPNKKLLFHFDNSKKEFINLEVNVSIEDEKVFADFKIGQDKMYVLKNIKDFAYAKANGYTLQYGKNFTYNPNIHIFESKYDNLIDILENYGNNLSSYLSVSNPKLMHIGKSELKLFLNNLKDIPFTLTLNDTVYSPKISTQTLPISFDVENEDGKIKLKANNDLPIPLTSKGDVVLFNEYIYLLSSNYSYNYVNLYSALKEQKSICFDKEDTQGVFSNLIPKLSQFCKSISIDNEIKNNIVNSFKTKFYFDLKGTTIICDVKYIYDDENGTKFILNDLDKEQIIKDKITSLGFSFESNFFVFKGTDEQLYELLSEEIINLKEIGDVYYSDKFKAKKIYNSSSIQASLRDGVDGYLDFSFNIEDINKDEYKDIILAFKENSKFYKLKNGNFLNLEQKETKDFFELLDNLDLVNNSESSKIHNSKMLYLNDFFENKNLDFISGKDLVKDISKKFENIKTLKIDVPNDLKANLREYQVDGLNWFNTLNHYEFGGILADEMGLGKTLQTISFLLSKKSDTCKSIIITPTSLIYNWKNEFETFAPTIKVLLVHGNKKDREKAIESINEYDVVITTYGTLRNDLESYSNTVFNYCIIDEAQNIKNPIALSTEAVKNVNAKVKFALTGTPIENNLMELWSIFDFVMPGYLYNKSKFQDLFIYSDNNSENLKKLIKPFILRRTKSEVMKELPEKIEKKFFVELNKDQRKIYSTYVSDLSKKLQEKDVKKDRIVIFSYLTKLRQLCLDPRIILEDYNKKSSKIETTIELLNDYIENGHKILLFSQFTSVLKNLGNELNKNNISYSYIDGQTPAKERLKLVDEFNTSDNNKVFLISLKAGGTGLNLTSADVVIHFDPWWNPSVENQASDRAHRFGQKNAVEVIKLIAKGTIEEKIIKLQENKNELIEEFINGDLSNQNTLRSLSDKEIIDLFN</sequence>
<dbReference type="InterPro" id="IPR049730">
    <property type="entry name" value="SNF2/RAD54-like_C"/>
</dbReference>
<dbReference type="STRING" id="1121325.SAMN04515677_101247"/>
<dbReference type="SUPFAM" id="SSF52540">
    <property type="entry name" value="P-loop containing nucleoside triphosphate hydrolases"/>
    <property type="match status" value="2"/>
</dbReference>
<keyword evidence="7" id="KW-1185">Reference proteome</keyword>
<dbReference type="Gene3D" id="3.40.50.300">
    <property type="entry name" value="P-loop containing nucleotide triphosphate hydrolases"/>
    <property type="match status" value="1"/>
</dbReference>
<evidence type="ECO:0000313" key="6">
    <source>
        <dbReference type="EMBL" id="SDL24441.1"/>
    </source>
</evidence>